<name>A0AA38P175_9AGAR</name>
<evidence type="ECO:0000313" key="2">
    <source>
        <dbReference type="EMBL" id="KAJ3834395.1"/>
    </source>
</evidence>
<dbReference type="Pfam" id="PF00724">
    <property type="entry name" value="Oxidored_FMN"/>
    <property type="match status" value="1"/>
</dbReference>
<dbReference type="PANTHER" id="PTHR22893">
    <property type="entry name" value="NADH OXIDOREDUCTASE-RELATED"/>
    <property type="match status" value="1"/>
</dbReference>
<feature type="domain" description="NADH:flavin oxidoreductase/NADH oxidase N-terminal" evidence="1">
    <location>
        <begin position="7"/>
        <end position="342"/>
    </location>
</feature>
<sequence length="368" mass="40929">MSTVPSKLFEPIQIGKITLKHRIVHAPLTRMRCDDQHVPQLPVMQEYYSQRASVPGTLIIAEGTLVDPKAGGYPNVPGMWNDKQATAWKKITDAVHKNQSYIFVQLWTAGRDADPKILAAEDPSYDLIAPSQIPMNDREIPRALTVEEIGSLVKSYAKAASLAVNKAGFDGVEIHIANGYLVNQFLEDVSNNRTDEYGGSIENRARFGLEIIEAVTKEIGQDRVAVRFSPWSTFQDMRMQDPVPTYSYMVTTIKNCYPDFAYISVCEPRVDGSTTKETTVESTDSNDFIRAIWAPKPLIVAGGFDRESAIARADDTGDLIGFGRKFTSNPDLPIRVMKNLPLTPHDRSTFYLPGDNSGRGYTDWSFAA</sequence>
<gene>
    <name evidence="2" type="ORF">F5878DRAFT_645164</name>
</gene>
<dbReference type="FunFam" id="3.20.20.70:FF:000138">
    <property type="entry name" value="NADPH dehydrogenase 1"/>
    <property type="match status" value="1"/>
</dbReference>
<keyword evidence="3" id="KW-1185">Reference proteome</keyword>
<protein>
    <recommendedName>
        <fullName evidence="1">NADH:flavin oxidoreductase/NADH oxidase N-terminal domain-containing protein</fullName>
    </recommendedName>
</protein>
<organism evidence="2 3">
    <name type="scientific">Lentinula raphanica</name>
    <dbReference type="NCBI Taxonomy" id="153919"/>
    <lineage>
        <taxon>Eukaryota</taxon>
        <taxon>Fungi</taxon>
        <taxon>Dikarya</taxon>
        <taxon>Basidiomycota</taxon>
        <taxon>Agaricomycotina</taxon>
        <taxon>Agaricomycetes</taxon>
        <taxon>Agaricomycetidae</taxon>
        <taxon>Agaricales</taxon>
        <taxon>Marasmiineae</taxon>
        <taxon>Omphalotaceae</taxon>
        <taxon>Lentinula</taxon>
    </lineage>
</organism>
<comment type="caution">
    <text evidence="2">The sequence shown here is derived from an EMBL/GenBank/DDBJ whole genome shotgun (WGS) entry which is preliminary data.</text>
</comment>
<reference evidence="2" key="1">
    <citation type="submission" date="2022-08" db="EMBL/GenBank/DDBJ databases">
        <authorList>
            <consortium name="DOE Joint Genome Institute"/>
            <person name="Min B."/>
            <person name="Riley R."/>
            <person name="Sierra-Patev S."/>
            <person name="Naranjo-Ortiz M."/>
            <person name="Looney B."/>
            <person name="Konkel Z."/>
            <person name="Slot J.C."/>
            <person name="Sakamoto Y."/>
            <person name="Steenwyk J.L."/>
            <person name="Rokas A."/>
            <person name="Carro J."/>
            <person name="Camarero S."/>
            <person name="Ferreira P."/>
            <person name="Molpeceres G."/>
            <person name="Ruiz-Duenas F.J."/>
            <person name="Serrano A."/>
            <person name="Henrissat B."/>
            <person name="Drula E."/>
            <person name="Hughes K.W."/>
            <person name="Mata J.L."/>
            <person name="Ishikawa N.K."/>
            <person name="Vargas-Isla R."/>
            <person name="Ushijima S."/>
            <person name="Smith C.A."/>
            <person name="Ahrendt S."/>
            <person name="Andreopoulos W."/>
            <person name="He G."/>
            <person name="Labutti K."/>
            <person name="Lipzen A."/>
            <person name="Ng V."/>
            <person name="Sandor L."/>
            <person name="Barry K."/>
            <person name="Martinez A.T."/>
            <person name="Xiao Y."/>
            <person name="Gibbons J.G."/>
            <person name="Terashima K."/>
            <person name="Hibbett D.S."/>
            <person name="Grigoriev I.V."/>
        </authorList>
    </citation>
    <scope>NUCLEOTIDE SEQUENCE</scope>
    <source>
        <strain evidence="2">TFB9207</strain>
    </source>
</reference>
<accession>A0AA38P175</accession>
<evidence type="ECO:0000313" key="3">
    <source>
        <dbReference type="Proteomes" id="UP001163846"/>
    </source>
</evidence>
<dbReference type="Proteomes" id="UP001163846">
    <property type="component" value="Unassembled WGS sequence"/>
</dbReference>
<dbReference type="GO" id="GO:0003959">
    <property type="term" value="F:NADPH dehydrogenase activity"/>
    <property type="evidence" value="ECO:0007669"/>
    <property type="project" value="TreeGrafter"/>
</dbReference>
<dbReference type="AlphaFoldDB" id="A0AA38P175"/>
<dbReference type="GO" id="GO:0010181">
    <property type="term" value="F:FMN binding"/>
    <property type="evidence" value="ECO:0007669"/>
    <property type="project" value="InterPro"/>
</dbReference>
<evidence type="ECO:0000259" key="1">
    <source>
        <dbReference type="Pfam" id="PF00724"/>
    </source>
</evidence>
<dbReference type="SUPFAM" id="SSF51395">
    <property type="entry name" value="FMN-linked oxidoreductases"/>
    <property type="match status" value="1"/>
</dbReference>
<dbReference type="Gene3D" id="3.20.20.70">
    <property type="entry name" value="Aldolase class I"/>
    <property type="match status" value="1"/>
</dbReference>
<dbReference type="CDD" id="cd02933">
    <property type="entry name" value="OYE_like_FMN"/>
    <property type="match status" value="1"/>
</dbReference>
<dbReference type="InterPro" id="IPR001155">
    <property type="entry name" value="OxRdtase_FMN_N"/>
</dbReference>
<dbReference type="PANTHER" id="PTHR22893:SF91">
    <property type="entry name" value="NADPH DEHYDROGENASE 2-RELATED"/>
    <property type="match status" value="1"/>
</dbReference>
<dbReference type="InterPro" id="IPR045247">
    <property type="entry name" value="Oye-like"/>
</dbReference>
<dbReference type="InterPro" id="IPR013785">
    <property type="entry name" value="Aldolase_TIM"/>
</dbReference>
<dbReference type="EMBL" id="MU806538">
    <property type="protein sequence ID" value="KAJ3834395.1"/>
    <property type="molecule type" value="Genomic_DNA"/>
</dbReference>
<proteinExistence type="predicted"/>